<dbReference type="InterPro" id="IPR005467">
    <property type="entry name" value="His_kinase_dom"/>
</dbReference>
<dbReference type="Pfam" id="PF00512">
    <property type="entry name" value="HisKA"/>
    <property type="match status" value="1"/>
</dbReference>
<evidence type="ECO:0000256" key="9">
    <source>
        <dbReference type="SAM" id="Phobius"/>
    </source>
</evidence>
<dbReference type="AlphaFoldDB" id="A0A2W6NN78"/>
<organism evidence="11 12">
    <name type="scientific">Paenibacillus silvae</name>
    <dbReference type="NCBI Taxonomy" id="1325358"/>
    <lineage>
        <taxon>Bacteria</taxon>
        <taxon>Bacillati</taxon>
        <taxon>Bacillota</taxon>
        <taxon>Bacilli</taxon>
        <taxon>Bacillales</taxon>
        <taxon>Paenibacillaceae</taxon>
        <taxon>Paenibacillus</taxon>
    </lineage>
</organism>
<dbReference type="InterPro" id="IPR004358">
    <property type="entry name" value="Sig_transdc_His_kin-like_C"/>
</dbReference>
<dbReference type="PRINTS" id="PR00344">
    <property type="entry name" value="BCTRLSENSOR"/>
</dbReference>
<dbReference type="RefSeq" id="WP_111268702.1">
    <property type="nucleotide sequence ID" value="NZ_QKWW01000007.1"/>
</dbReference>
<dbReference type="PANTHER" id="PTHR43065:SF53">
    <property type="entry name" value="SPORULATION KINASE B"/>
    <property type="match status" value="1"/>
</dbReference>
<dbReference type="SMART" id="SM00387">
    <property type="entry name" value="HATPase_c"/>
    <property type="match status" value="1"/>
</dbReference>
<feature type="transmembrane region" description="Helical" evidence="9">
    <location>
        <begin position="374"/>
        <end position="395"/>
    </location>
</feature>
<dbReference type="SUPFAM" id="SSF47384">
    <property type="entry name" value="Homodimeric domain of signal transducing histidine kinase"/>
    <property type="match status" value="1"/>
</dbReference>
<dbReference type="PANTHER" id="PTHR43065">
    <property type="entry name" value="SENSOR HISTIDINE KINASE"/>
    <property type="match status" value="1"/>
</dbReference>
<dbReference type="Gene3D" id="3.30.565.10">
    <property type="entry name" value="Histidine kinase-like ATPase, C-terminal domain"/>
    <property type="match status" value="1"/>
</dbReference>
<keyword evidence="8" id="KW-0902">Two-component regulatory system</keyword>
<reference evidence="11 12" key="1">
    <citation type="submission" date="2018-06" db="EMBL/GenBank/DDBJ databases">
        <title>Isolation of heavy metals resistant Paenibacillus silvae NC2 from Gold-Copper mine in ZiJin, China.</title>
        <authorList>
            <person name="Xu J."/>
            <person name="Mazhar H.S."/>
            <person name="Rensing C."/>
        </authorList>
    </citation>
    <scope>NUCLEOTIDE SEQUENCE [LARGE SCALE GENOMIC DNA]</scope>
    <source>
        <strain evidence="11 12">NC2</strain>
    </source>
</reference>
<keyword evidence="6 11" id="KW-0418">Kinase</keyword>
<dbReference type="EC" id="2.7.13.3" evidence="2"/>
<keyword evidence="4" id="KW-0808">Transferase</keyword>
<sequence length="636" mass="72378">MRNVPKAIIILWMTIWIILLPNGLVFAAAEEVRQPEAITGWEVKWGDANDQGFISEVMGEDEIWEKQGADRSMVRSQNRMMQHTDSLWTRLEIPPLNDESSAIRFENIKGTHIVIYLEDRKVYENYHYNYDNNAVFLPLSVENSGNTLYIWSQNENGWLGIKGDVQIGPYAMLQEKYIHNGLIDVILGSTFIFTSLVMLSCTFFLGQFHKGLWMSLCVVMGSIGVMVITYSQFLYTFYQVYGDLYSLLFDLAMLLGMPALCYFFEQIIGPGVYGIFTKLRKIQWAYSVVAVLSLFIYVITGGQWDWLYNLFVQNVVGFVLVILLTILFVGTIAKALQRNREAILLATGFGIFSFISVLELLWYYQRDGTYHLLWWKWSMVAFVISLIAILGSRFAEKHNKVLQYSKELELFNNELQRSEKMEIISELAASVAHEVRNPLQVTRGFLQLMTEQEDNKNKGYVRIALEELDRASGIITDFLTFAKPEFDHIISLNISDEFDHIEGILVPMANLEGGKITTDIPPNLHIRGNSSKFKQAFINIIKNSIEALQGGQGQIDIWAYSQEGKVKVHVRDNGEGMSEEALSRLGEPYFSNKIKGTGLGMMVTFRIVEAMNGQISFTSIKGVGTEAVVSFPEFVE</sequence>
<evidence type="ECO:0000256" key="8">
    <source>
        <dbReference type="ARBA" id="ARBA00023012"/>
    </source>
</evidence>
<dbReference type="CDD" id="cd00082">
    <property type="entry name" value="HisKA"/>
    <property type="match status" value="1"/>
</dbReference>
<dbReference type="SMART" id="SM00388">
    <property type="entry name" value="HisKA"/>
    <property type="match status" value="1"/>
</dbReference>
<dbReference type="Gene3D" id="1.10.287.130">
    <property type="match status" value="1"/>
</dbReference>
<name>A0A2W6NN78_9BACL</name>
<evidence type="ECO:0000259" key="10">
    <source>
        <dbReference type="PROSITE" id="PS50109"/>
    </source>
</evidence>
<evidence type="ECO:0000256" key="3">
    <source>
        <dbReference type="ARBA" id="ARBA00022553"/>
    </source>
</evidence>
<keyword evidence="9" id="KW-0812">Transmembrane</keyword>
<feature type="domain" description="Histidine kinase" evidence="10">
    <location>
        <begin position="430"/>
        <end position="635"/>
    </location>
</feature>
<dbReference type="InterPro" id="IPR003594">
    <property type="entry name" value="HATPase_dom"/>
</dbReference>
<keyword evidence="3" id="KW-0597">Phosphoprotein</keyword>
<evidence type="ECO:0000256" key="2">
    <source>
        <dbReference type="ARBA" id="ARBA00012438"/>
    </source>
</evidence>
<feature type="transmembrane region" description="Helical" evidence="9">
    <location>
        <begin position="310"/>
        <end position="330"/>
    </location>
</feature>
<dbReference type="Pfam" id="PF02518">
    <property type="entry name" value="HATPase_c"/>
    <property type="match status" value="1"/>
</dbReference>
<dbReference type="SUPFAM" id="SSF55874">
    <property type="entry name" value="ATPase domain of HSP90 chaperone/DNA topoisomerase II/histidine kinase"/>
    <property type="match status" value="1"/>
</dbReference>
<protein>
    <recommendedName>
        <fullName evidence="2">histidine kinase</fullName>
        <ecNumber evidence="2">2.7.13.3</ecNumber>
    </recommendedName>
</protein>
<feature type="transmembrane region" description="Helical" evidence="9">
    <location>
        <begin position="212"/>
        <end position="238"/>
    </location>
</feature>
<dbReference type="GO" id="GO:0000155">
    <property type="term" value="F:phosphorelay sensor kinase activity"/>
    <property type="evidence" value="ECO:0007669"/>
    <property type="project" value="InterPro"/>
</dbReference>
<comment type="catalytic activity">
    <reaction evidence="1">
        <text>ATP + protein L-histidine = ADP + protein N-phospho-L-histidine.</text>
        <dbReference type="EC" id="2.7.13.3"/>
    </reaction>
</comment>
<dbReference type="InterPro" id="IPR036890">
    <property type="entry name" value="HATPase_C_sf"/>
</dbReference>
<accession>A0A2W6NN78</accession>
<gene>
    <name evidence="11" type="ORF">DN757_02495</name>
</gene>
<dbReference type="GO" id="GO:0005524">
    <property type="term" value="F:ATP binding"/>
    <property type="evidence" value="ECO:0007669"/>
    <property type="project" value="UniProtKB-KW"/>
</dbReference>
<dbReference type="EMBL" id="QKWW01000007">
    <property type="protein sequence ID" value="PZT57299.1"/>
    <property type="molecule type" value="Genomic_DNA"/>
</dbReference>
<evidence type="ECO:0000256" key="6">
    <source>
        <dbReference type="ARBA" id="ARBA00022777"/>
    </source>
</evidence>
<dbReference type="InterPro" id="IPR036097">
    <property type="entry name" value="HisK_dim/P_sf"/>
</dbReference>
<proteinExistence type="predicted"/>
<evidence type="ECO:0000256" key="5">
    <source>
        <dbReference type="ARBA" id="ARBA00022741"/>
    </source>
</evidence>
<keyword evidence="5" id="KW-0547">Nucleotide-binding</keyword>
<keyword evidence="7" id="KW-0067">ATP-binding</keyword>
<evidence type="ECO:0000256" key="4">
    <source>
        <dbReference type="ARBA" id="ARBA00022679"/>
    </source>
</evidence>
<evidence type="ECO:0000256" key="1">
    <source>
        <dbReference type="ARBA" id="ARBA00000085"/>
    </source>
</evidence>
<dbReference type="Proteomes" id="UP000249204">
    <property type="component" value="Unassembled WGS sequence"/>
</dbReference>
<feature type="transmembrane region" description="Helical" evidence="9">
    <location>
        <begin position="185"/>
        <end position="205"/>
    </location>
</feature>
<evidence type="ECO:0000313" key="11">
    <source>
        <dbReference type="EMBL" id="PZT57299.1"/>
    </source>
</evidence>
<dbReference type="PROSITE" id="PS50109">
    <property type="entry name" value="HIS_KIN"/>
    <property type="match status" value="1"/>
</dbReference>
<evidence type="ECO:0000256" key="7">
    <source>
        <dbReference type="ARBA" id="ARBA00022840"/>
    </source>
</evidence>
<comment type="caution">
    <text evidence="11">The sequence shown here is derived from an EMBL/GenBank/DDBJ whole genome shotgun (WGS) entry which is preliminary data.</text>
</comment>
<keyword evidence="9" id="KW-1133">Transmembrane helix</keyword>
<feature type="transmembrane region" description="Helical" evidence="9">
    <location>
        <begin position="284"/>
        <end position="304"/>
    </location>
</feature>
<evidence type="ECO:0000313" key="12">
    <source>
        <dbReference type="Proteomes" id="UP000249204"/>
    </source>
</evidence>
<keyword evidence="9" id="KW-0472">Membrane</keyword>
<feature type="transmembrane region" description="Helical" evidence="9">
    <location>
        <begin position="342"/>
        <end position="362"/>
    </location>
</feature>
<dbReference type="InterPro" id="IPR003661">
    <property type="entry name" value="HisK_dim/P_dom"/>
</dbReference>